<dbReference type="SMART" id="SM00895">
    <property type="entry name" value="FCD"/>
    <property type="match status" value="1"/>
</dbReference>
<protein>
    <submittedName>
        <fullName evidence="5">GntR family transcriptional regulator</fullName>
    </submittedName>
</protein>
<reference evidence="5 6" key="1">
    <citation type="submission" date="2018-09" db="EMBL/GenBank/DDBJ databases">
        <title>Paracoccus onubensis nov. sp. a moderate halophilic bacterium isolated from Gruta de las Maravillas (Aracena, Spain).</title>
        <authorList>
            <person name="Jurado V."/>
            <person name="Gutierrez-Patricio S."/>
            <person name="Gonzalez-Pimentel J.L."/>
            <person name="Laiz L."/>
            <person name="Saiz-Jimenez C."/>
        </authorList>
    </citation>
    <scope>NUCLEOTIDE SEQUENCE [LARGE SCALE GENOMIC DNA]</scope>
    <source>
        <strain evidence="5 6">DSM 19484</strain>
    </source>
</reference>
<dbReference type="SUPFAM" id="SSF46785">
    <property type="entry name" value="Winged helix' DNA-binding domain"/>
    <property type="match status" value="1"/>
</dbReference>
<keyword evidence="3" id="KW-0804">Transcription</keyword>
<comment type="caution">
    <text evidence="5">The sequence shown here is derived from an EMBL/GenBank/DDBJ whole genome shotgun (WGS) entry which is preliminary data.</text>
</comment>
<keyword evidence="2" id="KW-0238">DNA-binding</keyword>
<dbReference type="InterPro" id="IPR011711">
    <property type="entry name" value="GntR_C"/>
</dbReference>
<organism evidence="5 6">
    <name type="scientific">Paracoccus aestuarii</name>
    <dbReference type="NCBI Taxonomy" id="453842"/>
    <lineage>
        <taxon>Bacteria</taxon>
        <taxon>Pseudomonadati</taxon>
        <taxon>Pseudomonadota</taxon>
        <taxon>Alphaproteobacteria</taxon>
        <taxon>Rhodobacterales</taxon>
        <taxon>Paracoccaceae</taxon>
        <taxon>Paracoccus</taxon>
    </lineage>
</organism>
<evidence type="ECO:0000259" key="4">
    <source>
        <dbReference type="PROSITE" id="PS50949"/>
    </source>
</evidence>
<dbReference type="Gene3D" id="1.20.120.530">
    <property type="entry name" value="GntR ligand-binding domain-like"/>
    <property type="match status" value="1"/>
</dbReference>
<dbReference type="InterPro" id="IPR000524">
    <property type="entry name" value="Tscrpt_reg_HTH_GntR"/>
</dbReference>
<dbReference type="PANTHER" id="PTHR43537">
    <property type="entry name" value="TRANSCRIPTIONAL REGULATOR, GNTR FAMILY"/>
    <property type="match status" value="1"/>
</dbReference>
<dbReference type="CDD" id="cd07377">
    <property type="entry name" value="WHTH_GntR"/>
    <property type="match status" value="1"/>
</dbReference>
<dbReference type="InterPro" id="IPR008920">
    <property type="entry name" value="TF_FadR/GntR_C"/>
</dbReference>
<dbReference type="SUPFAM" id="SSF48008">
    <property type="entry name" value="GntR ligand-binding domain-like"/>
    <property type="match status" value="1"/>
</dbReference>
<dbReference type="Gene3D" id="1.10.10.10">
    <property type="entry name" value="Winged helix-like DNA-binding domain superfamily/Winged helix DNA-binding domain"/>
    <property type="match status" value="1"/>
</dbReference>
<sequence>MSDDSTTPGLTEQTAARLRGQVMAGHLPPGARLSEQRLAADLAVSRNTLREAFRLLVHEGLLTHAPHRGVSVAVPTMAGVLDIYRVRRLIEIPALAQAWPRHGAVLAMAEAVAQARAAREAGDWRAVGSANMQFHGAIVALADSPRLAAFFAQAMAELRLAFGLLDSPERLHAPFLQENGAILSRLTQGDAAGAADSLARYLDQSERVVMAAFARIG</sequence>
<dbReference type="PROSITE" id="PS50949">
    <property type="entry name" value="HTH_GNTR"/>
    <property type="match status" value="1"/>
</dbReference>
<dbReference type="OrthoDB" id="8638122at2"/>
<evidence type="ECO:0000313" key="6">
    <source>
        <dbReference type="Proteomes" id="UP000285530"/>
    </source>
</evidence>
<dbReference type="InterPro" id="IPR036388">
    <property type="entry name" value="WH-like_DNA-bd_sf"/>
</dbReference>
<evidence type="ECO:0000313" key="5">
    <source>
        <dbReference type="EMBL" id="RJL04855.1"/>
    </source>
</evidence>
<evidence type="ECO:0000256" key="2">
    <source>
        <dbReference type="ARBA" id="ARBA00023125"/>
    </source>
</evidence>
<dbReference type="GO" id="GO:0003700">
    <property type="term" value="F:DNA-binding transcription factor activity"/>
    <property type="evidence" value="ECO:0007669"/>
    <property type="project" value="InterPro"/>
</dbReference>
<dbReference type="PRINTS" id="PR00035">
    <property type="entry name" value="HTHGNTR"/>
</dbReference>
<keyword evidence="6" id="KW-1185">Reference proteome</keyword>
<dbReference type="InterPro" id="IPR036390">
    <property type="entry name" value="WH_DNA-bd_sf"/>
</dbReference>
<dbReference type="GO" id="GO:0003677">
    <property type="term" value="F:DNA binding"/>
    <property type="evidence" value="ECO:0007669"/>
    <property type="project" value="UniProtKB-KW"/>
</dbReference>
<dbReference type="AlphaFoldDB" id="A0A418ZWI8"/>
<dbReference type="PANTHER" id="PTHR43537:SF45">
    <property type="entry name" value="GNTR FAMILY REGULATORY PROTEIN"/>
    <property type="match status" value="1"/>
</dbReference>
<accession>A0A418ZWI8</accession>
<name>A0A418ZWI8_9RHOB</name>
<dbReference type="EMBL" id="QZEV01000037">
    <property type="protein sequence ID" value="RJL04855.1"/>
    <property type="molecule type" value="Genomic_DNA"/>
</dbReference>
<dbReference type="Pfam" id="PF07729">
    <property type="entry name" value="FCD"/>
    <property type="match status" value="1"/>
</dbReference>
<dbReference type="Proteomes" id="UP000285530">
    <property type="component" value="Unassembled WGS sequence"/>
</dbReference>
<evidence type="ECO:0000256" key="1">
    <source>
        <dbReference type="ARBA" id="ARBA00023015"/>
    </source>
</evidence>
<evidence type="ECO:0000256" key="3">
    <source>
        <dbReference type="ARBA" id="ARBA00023163"/>
    </source>
</evidence>
<gene>
    <name evidence="5" type="ORF">D3P06_09055</name>
</gene>
<proteinExistence type="predicted"/>
<feature type="domain" description="HTH gntR-type" evidence="4">
    <location>
        <begin position="8"/>
        <end position="75"/>
    </location>
</feature>
<dbReference type="SMART" id="SM00345">
    <property type="entry name" value="HTH_GNTR"/>
    <property type="match status" value="1"/>
</dbReference>
<dbReference type="RefSeq" id="WP_119886266.1">
    <property type="nucleotide sequence ID" value="NZ_CP067171.1"/>
</dbReference>
<keyword evidence="1" id="KW-0805">Transcription regulation</keyword>
<dbReference type="Pfam" id="PF00392">
    <property type="entry name" value="GntR"/>
    <property type="match status" value="1"/>
</dbReference>